<dbReference type="GO" id="GO:0047134">
    <property type="term" value="F:protein-disulfide reductase [NAD(P)H] activity"/>
    <property type="evidence" value="ECO:0007669"/>
    <property type="project" value="TreeGrafter"/>
</dbReference>
<evidence type="ECO:0000313" key="14">
    <source>
        <dbReference type="EMBL" id="GHH87905.1"/>
    </source>
</evidence>
<comment type="subcellular location">
    <subcellularLocation>
        <location evidence="2">Cytoplasm</location>
    </subcellularLocation>
</comment>
<evidence type="ECO:0000256" key="5">
    <source>
        <dbReference type="ARBA" id="ARBA00022723"/>
    </source>
</evidence>
<proteinExistence type="inferred from homology"/>
<dbReference type="GO" id="GO:0051539">
    <property type="term" value="F:4 iron, 4 sulfur cluster binding"/>
    <property type="evidence" value="ECO:0007669"/>
    <property type="project" value="UniProtKB-KW"/>
</dbReference>
<dbReference type="InterPro" id="IPR034768">
    <property type="entry name" value="4FE4S_WBL"/>
</dbReference>
<sequence>MSRYDWMADARCAQTDPDLWAADRPGNTYRDARLICERCPVRRECDAHANTLAGQADISLHGMWAGTPPRKRTVTHPNTERAAA</sequence>
<feature type="domain" description="4Fe-4S Wbl-type" evidence="13">
    <location>
        <begin position="11"/>
        <end position="74"/>
    </location>
</feature>
<evidence type="ECO:0000256" key="4">
    <source>
        <dbReference type="ARBA" id="ARBA00022485"/>
    </source>
</evidence>
<name>A0A919GN63_9ACTN</name>
<reference evidence="14" key="1">
    <citation type="journal article" date="2014" name="Int. J. Syst. Evol. Microbiol.">
        <title>Complete genome sequence of Corynebacterium casei LMG S-19264T (=DSM 44701T), isolated from a smear-ripened cheese.</title>
        <authorList>
            <consortium name="US DOE Joint Genome Institute (JGI-PGF)"/>
            <person name="Walter F."/>
            <person name="Albersmeier A."/>
            <person name="Kalinowski J."/>
            <person name="Ruckert C."/>
        </authorList>
    </citation>
    <scope>NUCLEOTIDE SEQUENCE</scope>
    <source>
        <strain evidence="14">CGMCC 4.7403</strain>
    </source>
</reference>
<feature type="region of interest" description="Disordered" evidence="12">
    <location>
        <begin position="61"/>
        <end position="84"/>
    </location>
</feature>
<dbReference type="GO" id="GO:0046872">
    <property type="term" value="F:metal ion binding"/>
    <property type="evidence" value="ECO:0007669"/>
    <property type="project" value="UniProtKB-KW"/>
</dbReference>
<evidence type="ECO:0000256" key="2">
    <source>
        <dbReference type="ARBA" id="ARBA00004496"/>
    </source>
</evidence>
<dbReference type="GO" id="GO:0045454">
    <property type="term" value="P:cell redox homeostasis"/>
    <property type="evidence" value="ECO:0007669"/>
    <property type="project" value="TreeGrafter"/>
</dbReference>
<dbReference type="AlphaFoldDB" id="A0A919GN63"/>
<keyword evidence="5" id="KW-0479">Metal-binding</keyword>
<evidence type="ECO:0000256" key="12">
    <source>
        <dbReference type="SAM" id="MobiDB-lite"/>
    </source>
</evidence>
<dbReference type="GO" id="GO:0003677">
    <property type="term" value="F:DNA binding"/>
    <property type="evidence" value="ECO:0007669"/>
    <property type="project" value="UniProtKB-KW"/>
</dbReference>
<evidence type="ECO:0000256" key="3">
    <source>
        <dbReference type="ARBA" id="ARBA00006597"/>
    </source>
</evidence>
<protein>
    <recommendedName>
        <fullName evidence="13">4Fe-4S Wbl-type domain-containing protein</fullName>
    </recommendedName>
</protein>
<evidence type="ECO:0000256" key="7">
    <source>
        <dbReference type="ARBA" id="ARBA00023014"/>
    </source>
</evidence>
<dbReference type="EMBL" id="BNAT01000009">
    <property type="protein sequence ID" value="GHH87905.1"/>
    <property type="molecule type" value="Genomic_DNA"/>
</dbReference>
<dbReference type="RefSeq" id="WP_208921401.1">
    <property type="nucleotide sequence ID" value="NZ_BNAT01000009.1"/>
</dbReference>
<dbReference type="PANTHER" id="PTHR38839">
    <property type="entry name" value="TRANSCRIPTIONAL REGULATOR WHID-RELATED"/>
    <property type="match status" value="1"/>
</dbReference>
<keyword evidence="9" id="KW-0238">DNA-binding</keyword>
<evidence type="ECO:0000256" key="6">
    <source>
        <dbReference type="ARBA" id="ARBA00023004"/>
    </source>
</evidence>
<dbReference type="GO" id="GO:0005737">
    <property type="term" value="C:cytoplasm"/>
    <property type="evidence" value="ECO:0007669"/>
    <property type="project" value="UniProtKB-SubCell"/>
</dbReference>
<reference evidence="14" key="2">
    <citation type="submission" date="2020-09" db="EMBL/GenBank/DDBJ databases">
        <authorList>
            <person name="Sun Q."/>
            <person name="Zhou Y."/>
        </authorList>
    </citation>
    <scope>NUCLEOTIDE SEQUENCE</scope>
    <source>
        <strain evidence="14">CGMCC 4.7403</strain>
    </source>
</reference>
<evidence type="ECO:0000256" key="8">
    <source>
        <dbReference type="ARBA" id="ARBA00023015"/>
    </source>
</evidence>
<organism evidence="14 15">
    <name type="scientific">Streptomyces capitiformicae</name>
    <dbReference type="NCBI Taxonomy" id="2014920"/>
    <lineage>
        <taxon>Bacteria</taxon>
        <taxon>Bacillati</taxon>
        <taxon>Actinomycetota</taxon>
        <taxon>Actinomycetes</taxon>
        <taxon>Kitasatosporales</taxon>
        <taxon>Streptomycetaceae</taxon>
        <taxon>Streptomyces</taxon>
    </lineage>
</organism>
<accession>A0A919GN63</accession>
<keyword evidence="15" id="KW-1185">Reference proteome</keyword>
<keyword evidence="10" id="KW-1015">Disulfide bond</keyword>
<evidence type="ECO:0000259" key="13">
    <source>
        <dbReference type="PROSITE" id="PS51674"/>
    </source>
</evidence>
<dbReference type="Pfam" id="PF02467">
    <property type="entry name" value="Whib"/>
    <property type="match status" value="1"/>
</dbReference>
<evidence type="ECO:0000256" key="10">
    <source>
        <dbReference type="ARBA" id="ARBA00023157"/>
    </source>
</evidence>
<keyword evidence="6" id="KW-0408">Iron</keyword>
<keyword evidence="11" id="KW-0804">Transcription</keyword>
<dbReference type="GO" id="GO:0045892">
    <property type="term" value="P:negative regulation of DNA-templated transcription"/>
    <property type="evidence" value="ECO:0007669"/>
    <property type="project" value="TreeGrafter"/>
</dbReference>
<comment type="cofactor">
    <cofactor evidence="1">
        <name>[4Fe-4S] cluster</name>
        <dbReference type="ChEBI" id="CHEBI:49883"/>
    </cofactor>
</comment>
<dbReference type="Proteomes" id="UP000603227">
    <property type="component" value="Unassembled WGS sequence"/>
</dbReference>
<gene>
    <name evidence="14" type="ORF">GCM10017771_31000</name>
</gene>
<comment type="caution">
    <text evidence="14">The sequence shown here is derived from an EMBL/GenBank/DDBJ whole genome shotgun (WGS) entry which is preliminary data.</text>
</comment>
<dbReference type="InterPro" id="IPR003482">
    <property type="entry name" value="Whib"/>
</dbReference>
<evidence type="ECO:0000256" key="1">
    <source>
        <dbReference type="ARBA" id="ARBA00001966"/>
    </source>
</evidence>
<evidence type="ECO:0000313" key="15">
    <source>
        <dbReference type="Proteomes" id="UP000603227"/>
    </source>
</evidence>
<dbReference type="PROSITE" id="PS51674">
    <property type="entry name" value="4FE4S_WBL"/>
    <property type="match status" value="1"/>
</dbReference>
<keyword evidence="7" id="KW-0411">Iron-sulfur</keyword>
<comment type="similarity">
    <text evidence="3">Belongs to the WhiB family.</text>
</comment>
<keyword evidence="4" id="KW-0004">4Fe-4S</keyword>
<evidence type="ECO:0000256" key="9">
    <source>
        <dbReference type="ARBA" id="ARBA00023125"/>
    </source>
</evidence>
<keyword evidence="8" id="KW-0805">Transcription regulation</keyword>
<evidence type="ECO:0000256" key="11">
    <source>
        <dbReference type="ARBA" id="ARBA00023163"/>
    </source>
</evidence>